<feature type="transmembrane region" description="Helical" evidence="1">
    <location>
        <begin position="207"/>
        <end position="228"/>
    </location>
</feature>
<dbReference type="EMBL" id="QICA01000001">
    <property type="protein sequence ID" value="RNL40050.1"/>
    <property type="molecule type" value="Genomic_DNA"/>
</dbReference>
<dbReference type="RefSeq" id="WP_117284578.1">
    <property type="nucleotide sequence ID" value="NZ_JAMTCE010000001.1"/>
</dbReference>
<protein>
    <submittedName>
        <fullName evidence="2">Uncharacterized protein</fullName>
    </submittedName>
</protein>
<keyword evidence="1" id="KW-0472">Membrane</keyword>
<proteinExistence type="predicted"/>
<name>A0A3N0AZM2_9ACTN</name>
<accession>A0A3N0AZM2</accession>
<evidence type="ECO:0000313" key="3">
    <source>
        <dbReference type="Proteomes" id="UP000278327"/>
    </source>
</evidence>
<evidence type="ECO:0000313" key="2">
    <source>
        <dbReference type="EMBL" id="RNL40050.1"/>
    </source>
</evidence>
<keyword evidence="3" id="KW-1185">Reference proteome</keyword>
<feature type="transmembrane region" description="Helical" evidence="1">
    <location>
        <begin position="87"/>
        <end position="106"/>
    </location>
</feature>
<gene>
    <name evidence="2" type="ORF">DMP10_00360</name>
</gene>
<comment type="caution">
    <text evidence="2">The sequence shown here is derived from an EMBL/GenBank/DDBJ whole genome shotgun (WGS) entry which is preliminary data.</text>
</comment>
<dbReference type="Proteomes" id="UP000278327">
    <property type="component" value="Unassembled WGS sequence"/>
</dbReference>
<dbReference type="AlphaFoldDB" id="A0A3N0AZM2"/>
<keyword evidence="1" id="KW-0812">Transmembrane</keyword>
<organism evidence="2 3">
    <name type="scientific">Adlercreutzia equolifaciens subsp. celatus DSM 18785</name>
    <dbReference type="NCBI Taxonomy" id="1121021"/>
    <lineage>
        <taxon>Bacteria</taxon>
        <taxon>Bacillati</taxon>
        <taxon>Actinomycetota</taxon>
        <taxon>Coriobacteriia</taxon>
        <taxon>Eggerthellales</taxon>
        <taxon>Eggerthellaceae</taxon>
        <taxon>Adlercreutzia</taxon>
    </lineage>
</organism>
<reference evidence="2 3" key="1">
    <citation type="journal article" date="2019" name="Microbiol. Resour. Announc.">
        <title>Draft Genome Sequences of Type Strains of Gordonibacter faecihominis, Paraeggerthella hongkongensis, Parvibacter caecicola,Slackia equolifaciens, Slackia faecicanis, and Slackia isoflavoniconvertens.</title>
        <authorList>
            <person name="Danylec N."/>
            <person name="Stoll D.A."/>
            <person name="Dotsch A."/>
            <person name="Huch M."/>
        </authorList>
    </citation>
    <scope>NUCLEOTIDE SEQUENCE [LARGE SCALE GENOMIC DNA]</scope>
    <source>
        <strain evidence="2 3">DSM 18785</strain>
    </source>
</reference>
<feature type="transmembrane region" description="Helical" evidence="1">
    <location>
        <begin position="183"/>
        <end position="201"/>
    </location>
</feature>
<sequence>MQALVGIAALVAFSYGLARGLRPTTPLFFRIVTFGFGCYALGAGYDALREAILSANALPELALAQEALSSDGGGAVSRLAAEGGFSIGLFGYAGLFFFLGSSYYGALDSLADGDEPTYRPYRIAAAGAPAAIGAMAVALYAAGALSPLAALVLLPVAFTAYFAAKHLVIPDVEFGIIRVMRPYNVCILTLCLMQPAALMTSGGGTAAALHLAALAATALATLAALPLARQGVAKWFI</sequence>
<evidence type="ECO:0000256" key="1">
    <source>
        <dbReference type="SAM" id="Phobius"/>
    </source>
</evidence>
<keyword evidence="1" id="KW-1133">Transmembrane helix</keyword>
<feature type="transmembrane region" description="Helical" evidence="1">
    <location>
        <begin position="137"/>
        <end position="162"/>
    </location>
</feature>
<feature type="transmembrane region" description="Helical" evidence="1">
    <location>
        <begin position="28"/>
        <end position="48"/>
    </location>
</feature>